<evidence type="ECO:0000256" key="10">
    <source>
        <dbReference type="SAM" id="Phobius"/>
    </source>
</evidence>
<dbReference type="InterPro" id="IPR030470">
    <property type="entry name" value="UbiA_prenylTrfase_CS"/>
</dbReference>
<proteinExistence type="inferred from homology"/>
<evidence type="ECO:0000256" key="5">
    <source>
        <dbReference type="ARBA" id="ARBA00022692"/>
    </source>
</evidence>
<dbReference type="InterPro" id="IPR006369">
    <property type="entry name" value="Protohaem_IX_farnesylTrfase"/>
</dbReference>
<dbReference type="InterPro" id="IPR000537">
    <property type="entry name" value="UbiA_prenyltransferase"/>
</dbReference>
<reference evidence="11" key="1">
    <citation type="journal article" date="2014" name="Genome Announc.">
        <title>Draft genome sequence of Rhodosporidium toruloides CECT1137, an oleaginous yeast of biotechnological interest.</title>
        <authorList>
            <person name="Morin N."/>
            <person name="Calcas X."/>
            <person name="Devillers H."/>
            <person name="Durrens P."/>
            <person name="Sherman D.J."/>
            <person name="Nicaud J.-M."/>
            <person name="Neuveglise C."/>
        </authorList>
    </citation>
    <scope>NUCLEOTIDE SEQUENCE</scope>
    <source>
        <strain evidence="11">CECT1137</strain>
    </source>
</reference>
<comment type="similarity">
    <text evidence="2">Belongs to the UbiA prenyltransferase family.</text>
</comment>
<evidence type="ECO:0000256" key="1">
    <source>
        <dbReference type="ARBA" id="ARBA00004141"/>
    </source>
</evidence>
<dbReference type="HAMAP" id="MF_00154">
    <property type="entry name" value="CyoE_CtaB"/>
    <property type="match status" value="1"/>
</dbReference>
<dbReference type="NCBIfam" id="TIGR01473">
    <property type="entry name" value="cyoE_ctaB"/>
    <property type="match status" value="1"/>
</dbReference>
<feature type="transmembrane region" description="Helical" evidence="10">
    <location>
        <begin position="450"/>
        <end position="470"/>
    </location>
</feature>
<dbReference type="OrthoDB" id="5211at2759"/>
<feature type="transmembrane region" description="Helical" evidence="10">
    <location>
        <begin position="406"/>
        <end position="429"/>
    </location>
</feature>
<keyword evidence="8 10" id="KW-0472">Membrane</keyword>
<accession>A0A061BHC9</accession>
<feature type="transmembrane region" description="Helical" evidence="10">
    <location>
        <begin position="375"/>
        <end position="394"/>
    </location>
</feature>
<sequence>MLPRLAARQQCALCVAAAPSPALRTLPIIATSFARTRQQDSLATVWKGKGRAYGTIATANGAAGRAGAGLAGPTRRTRGSLAVGLAGGRTGLWEARRWASSQVKQTSVASGGSPVYAHEDLLLPSSTGRRIPSRPASPARQRDSKAFFSPSYLVAEEPPLPPPSTSPLVPLSTPIPAALPPTVLSNGLPNPDIRWRAPPQTTIRDDVQLYKALGKFKLSSLVVLTTMAGYAMCPVDPSTTAAAMDAFAQSLGSSLPSDTSLLPSATNTLGASPANNLTLSVLLPTTVGTTLCAFSAAAFNQLIEAPYDAQMARTRNRPLPKRTVTPLHAATYGALTGSVGLATLYAMNPLSAFLGLFTIVLYCPLYTISKRHSVYNTWIGSVVGAIPPLIGWAACTASVDPISQPGAWALFGLMFAWQFPHFMSLAHTLRSSYASSGYRMLAVLDPPKNALVSLRYSLALVPLCAVFPYLGLTNAAFAYLSLLPNGLLAVAAWRFWKKREERRAKELFWASLVQLPVILALAMACKKGLWGEDENDEEVLAEAAGTEMEKREER</sequence>
<dbReference type="AlphaFoldDB" id="A0A061BHC9"/>
<keyword evidence="4" id="KW-0808">Transferase</keyword>
<protein>
    <recommendedName>
        <fullName evidence="3">Protoheme IX farnesyltransferase, mitochondrial</fullName>
    </recommendedName>
    <alternativeName>
        <fullName evidence="9">Heme O synthase</fullName>
    </alternativeName>
</protein>
<evidence type="ECO:0000256" key="9">
    <source>
        <dbReference type="ARBA" id="ARBA00030253"/>
    </source>
</evidence>
<keyword evidence="5 10" id="KW-0812">Transmembrane</keyword>
<evidence type="ECO:0000256" key="4">
    <source>
        <dbReference type="ARBA" id="ARBA00022679"/>
    </source>
</evidence>
<dbReference type="EMBL" id="LK052955">
    <property type="protein sequence ID" value="CDR48771.1"/>
    <property type="molecule type" value="Genomic_DNA"/>
</dbReference>
<keyword evidence="7" id="KW-0350">Heme biosynthesis</keyword>
<evidence type="ECO:0000256" key="6">
    <source>
        <dbReference type="ARBA" id="ARBA00022989"/>
    </source>
</evidence>
<comment type="subcellular location">
    <subcellularLocation>
        <location evidence="1">Membrane</location>
        <topology evidence="1">Multi-pass membrane protein</topology>
    </subcellularLocation>
</comment>
<dbReference type="PANTHER" id="PTHR43448">
    <property type="entry name" value="PROTOHEME IX FARNESYLTRANSFERASE, MITOCHONDRIAL"/>
    <property type="match status" value="1"/>
</dbReference>
<dbReference type="InterPro" id="IPR044878">
    <property type="entry name" value="UbiA_sf"/>
</dbReference>
<dbReference type="CDD" id="cd13957">
    <property type="entry name" value="PT_UbiA_Cox10"/>
    <property type="match status" value="1"/>
</dbReference>
<dbReference type="Pfam" id="PF01040">
    <property type="entry name" value="UbiA"/>
    <property type="match status" value="1"/>
</dbReference>
<organism evidence="11">
    <name type="scientific">Rhodotorula toruloides</name>
    <name type="common">Yeast</name>
    <name type="synonym">Rhodosporidium toruloides</name>
    <dbReference type="NCBI Taxonomy" id="5286"/>
    <lineage>
        <taxon>Eukaryota</taxon>
        <taxon>Fungi</taxon>
        <taxon>Dikarya</taxon>
        <taxon>Basidiomycota</taxon>
        <taxon>Pucciniomycotina</taxon>
        <taxon>Microbotryomycetes</taxon>
        <taxon>Sporidiobolales</taxon>
        <taxon>Sporidiobolaceae</taxon>
        <taxon>Rhodotorula</taxon>
    </lineage>
</organism>
<evidence type="ECO:0000313" key="11">
    <source>
        <dbReference type="EMBL" id="CDR48771.1"/>
    </source>
</evidence>
<feature type="transmembrane region" description="Helical" evidence="10">
    <location>
        <begin position="350"/>
        <end position="368"/>
    </location>
</feature>
<feature type="transmembrane region" description="Helical" evidence="10">
    <location>
        <begin position="507"/>
        <end position="524"/>
    </location>
</feature>
<evidence type="ECO:0000256" key="8">
    <source>
        <dbReference type="ARBA" id="ARBA00023136"/>
    </source>
</evidence>
<feature type="transmembrane region" description="Helical" evidence="10">
    <location>
        <begin position="324"/>
        <end position="344"/>
    </location>
</feature>
<name>A0A061BHC9_RHOTO</name>
<evidence type="ECO:0000256" key="3">
    <source>
        <dbReference type="ARBA" id="ARBA00016335"/>
    </source>
</evidence>
<feature type="transmembrane region" description="Helical" evidence="10">
    <location>
        <begin position="476"/>
        <end position="495"/>
    </location>
</feature>
<evidence type="ECO:0000256" key="2">
    <source>
        <dbReference type="ARBA" id="ARBA00005985"/>
    </source>
</evidence>
<keyword evidence="6 10" id="KW-1133">Transmembrane helix</keyword>
<feature type="transmembrane region" description="Helical" evidence="10">
    <location>
        <begin position="281"/>
        <end position="303"/>
    </location>
</feature>
<dbReference type="PROSITE" id="PS00943">
    <property type="entry name" value="UBIA"/>
    <property type="match status" value="1"/>
</dbReference>
<dbReference type="GO" id="GO:0016020">
    <property type="term" value="C:membrane"/>
    <property type="evidence" value="ECO:0007669"/>
    <property type="project" value="UniProtKB-SubCell"/>
</dbReference>
<dbReference type="GO" id="GO:0006784">
    <property type="term" value="P:heme A biosynthetic process"/>
    <property type="evidence" value="ECO:0007669"/>
    <property type="project" value="TreeGrafter"/>
</dbReference>
<dbReference type="Gene3D" id="1.10.357.140">
    <property type="entry name" value="UbiA prenyltransferase"/>
    <property type="match status" value="1"/>
</dbReference>
<dbReference type="PANTHER" id="PTHR43448:SF2">
    <property type="entry name" value="PROTOHEME IX FARNESYLTRANSFERASE, MITOCHONDRIAL"/>
    <property type="match status" value="1"/>
</dbReference>
<evidence type="ECO:0000256" key="7">
    <source>
        <dbReference type="ARBA" id="ARBA00023133"/>
    </source>
</evidence>
<gene>
    <name evidence="11" type="ORF">RHTO0S_20e01046g</name>
</gene>
<dbReference type="GO" id="GO:0005739">
    <property type="term" value="C:mitochondrion"/>
    <property type="evidence" value="ECO:0007669"/>
    <property type="project" value="TreeGrafter"/>
</dbReference>
<dbReference type="GO" id="GO:0008495">
    <property type="term" value="F:protoheme IX farnesyltransferase activity"/>
    <property type="evidence" value="ECO:0007669"/>
    <property type="project" value="InterPro"/>
</dbReference>